<evidence type="ECO:0000313" key="4">
    <source>
        <dbReference type="Proteomes" id="UP000008703"/>
    </source>
</evidence>
<dbReference type="SUPFAM" id="SSF56349">
    <property type="entry name" value="DNA breaking-rejoining enzymes"/>
    <property type="match status" value="1"/>
</dbReference>
<feature type="domain" description="Tyr recombinase" evidence="2">
    <location>
        <begin position="113"/>
        <end position="328"/>
    </location>
</feature>
<dbReference type="PROSITE" id="PS51898">
    <property type="entry name" value="TYR_RECOMBINASE"/>
    <property type="match status" value="1"/>
</dbReference>
<dbReference type="Gene3D" id="1.10.443.10">
    <property type="entry name" value="Intergrase catalytic core"/>
    <property type="match status" value="1"/>
</dbReference>
<dbReference type="EMBL" id="CP002995">
    <property type="protein sequence ID" value="AEM88618.1"/>
    <property type="molecule type" value="Genomic_DNA"/>
</dbReference>
<gene>
    <name evidence="3" type="ORF">Strvi_9354</name>
</gene>
<protein>
    <submittedName>
        <fullName evidence="3">Integrase family protein</fullName>
    </submittedName>
</protein>
<evidence type="ECO:0000256" key="1">
    <source>
        <dbReference type="ARBA" id="ARBA00023172"/>
    </source>
</evidence>
<name>G2PH44_STRV4</name>
<dbReference type="GO" id="GO:0006310">
    <property type="term" value="P:DNA recombination"/>
    <property type="evidence" value="ECO:0007669"/>
    <property type="project" value="UniProtKB-KW"/>
</dbReference>
<dbReference type="KEGG" id="svl:Strvi_9354"/>
<keyword evidence="1" id="KW-0233">DNA recombination</keyword>
<proteinExistence type="predicted"/>
<geneLocation type="plasmid" evidence="3 4">
    <name>pSTRVI01</name>
</geneLocation>
<dbReference type="HOGENOM" id="CLU_019009_1_0_11"/>
<organism evidence="3 4">
    <name type="scientific">Streptomyces violaceusniger (strain Tu 4113)</name>
    <dbReference type="NCBI Taxonomy" id="653045"/>
    <lineage>
        <taxon>Bacteria</taxon>
        <taxon>Bacillati</taxon>
        <taxon>Actinomycetota</taxon>
        <taxon>Actinomycetes</taxon>
        <taxon>Kitasatosporales</taxon>
        <taxon>Streptomycetaceae</taxon>
        <taxon>Streptomyces</taxon>
        <taxon>Streptomyces violaceusniger group</taxon>
    </lineage>
</organism>
<dbReference type="InterPro" id="IPR013762">
    <property type="entry name" value="Integrase-like_cat_sf"/>
</dbReference>
<evidence type="ECO:0000313" key="3">
    <source>
        <dbReference type="EMBL" id="AEM88618.1"/>
    </source>
</evidence>
<dbReference type="Proteomes" id="UP000008703">
    <property type="component" value="Plasmid pSTRVI01"/>
</dbReference>
<dbReference type="InterPro" id="IPR002104">
    <property type="entry name" value="Integrase_catalytic"/>
</dbReference>
<keyword evidence="3" id="KW-0614">Plasmid</keyword>
<dbReference type="GO" id="GO:0015074">
    <property type="term" value="P:DNA integration"/>
    <property type="evidence" value="ECO:0007669"/>
    <property type="project" value="InterPro"/>
</dbReference>
<dbReference type="CDD" id="cd00397">
    <property type="entry name" value="DNA_BRE_C"/>
    <property type="match status" value="1"/>
</dbReference>
<dbReference type="Pfam" id="PF00589">
    <property type="entry name" value="Phage_integrase"/>
    <property type="match status" value="1"/>
</dbReference>
<dbReference type="AlphaFoldDB" id="G2PH44"/>
<keyword evidence="4" id="KW-1185">Reference proteome</keyword>
<sequence length="471" mass="53140">MRPRVNFRSELVFVRAFYQDIARWAADDPGRWAPWVAPCPIKASECATKKSRSGVKSRMDQRTRTQLPLLPALLRAVDQQRKDAENRITTAGATPAGERFLVAGQEFERCRSGQAHRVYATEVTTGRRRNLTHEEEAGFWSWATVEVLRHTGIRIEEMLELTHHSFIAYTLPTTGEVVPMLQVAPSKTDAERLLLVSPELAEVLTAVIFRVRAGNAALPLVSAYDVFEQTWGTPMPFLFQRRYGTEDRPLTRSYIRECLVATSQSAQITVAGDPLEWRPHDFRRIFVTDAIRSGLPPHIAAKICGHAALDTTMGYAAIYPEDVISHHRAFIARRRTERPSEEYRELTATEWDEFLSHFELRKVALGTCGRDYATPCQHENACVRCPLLLVDPAQMPRLQEIHANLIDRLQEARDQGWLGEVVAIETTLAAAAQKLEAMRDLTAKHTTVHLGMPDFRTTVGRLTPDPAEEGV</sequence>
<reference evidence="3" key="1">
    <citation type="submission" date="2011-08" db="EMBL/GenBank/DDBJ databases">
        <title>Complete sequence of plasmid 1 of Streptomyces violaceusniger Tu 4113.</title>
        <authorList>
            <consortium name="US DOE Joint Genome Institute"/>
            <person name="Lucas S."/>
            <person name="Han J."/>
            <person name="Lapidus A."/>
            <person name="Cheng J.-F."/>
            <person name="Goodwin L."/>
            <person name="Pitluck S."/>
            <person name="Peters L."/>
            <person name="Ivanova N."/>
            <person name="Daligault H."/>
            <person name="Detter J.C."/>
            <person name="Han C."/>
            <person name="Tapia R."/>
            <person name="Land M."/>
            <person name="Hauser L."/>
            <person name="Kyrpides N."/>
            <person name="Ivanova N."/>
            <person name="Pagani I."/>
            <person name="Hagen A."/>
            <person name="Katz L."/>
            <person name="Fiedler H.-P."/>
            <person name="Keasling J."/>
            <person name="Fortman J."/>
            <person name="Woyke T."/>
        </authorList>
    </citation>
    <scope>NUCLEOTIDE SEQUENCE [LARGE SCALE GENOMIC DNA]</scope>
    <source>
        <strain evidence="3">Tu 4113</strain>
        <plasmid evidence="3">pSTRVI01</plasmid>
    </source>
</reference>
<dbReference type="GO" id="GO:0003677">
    <property type="term" value="F:DNA binding"/>
    <property type="evidence" value="ECO:0007669"/>
    <property type="project" value="InterPro"/>
</dbReference>
<dbReference type="InterPro" id="IPR011010">
    <property type="entry name" value="DNA_brk_join_enz"/>
</dbReference>
<accession>G2PH44</accession>
<evidence type="ECO:0000259" key="2">
    <source>
        <dbReference type="PROSITE" id="PS51898"/>
    </source>
</evidence>